<evidence type="ECO:0000313" key="1">
    <source>
        <dbReference type="EMBL" id="REH42692.1"/>
    </source>
</evidence>
<comment type="caution">
    <text evidence="1">The sequence shown here is derived from an EMBL/GenBank/DDBJ whole genome shotgun (WGS) entry which is preliminary data.</text>
</comment>
<dbReference type="OrthoDB" id="4144896at2"/>
<accession>A0A3E0HDG2</accession>
<dbReference type="Proteomes" id="UP000256269">
    <property type="component" value="Unassembled WGS sequence"/>
</dbReference>
<proteinExistence type="predicted"/>
<organism evidence="1 2">
    <name type="scientific">Kutzneria buriramensis</name>
    <dbReference type="NCBI Taxonomy" id="1045776"/>
    <lineage>
        <taxon>Bacteria</taxon>
        <taxon>Bacillati</taxon>
        <taxon>Actinomycetota</taxon>
        <taxon>Actinomycetes</taxon>
        <taxon>Pseudonocardiales</taxon>
        <taxon>Pseudonocardiaceae</taxon>
        <taxon>Kutzneria</taxon>
    </lineage>
</organism>
<sequence length="178" mass="19689">MDELPPAITHPEDVAALVAALPLPESYTVAELSRACGHLMDTTIVVQPYPESIVAEANVEGRPLPSGVLLNTAKGVHIFYRSDTSAMHQRHVILHELGHLLCRHPTATVDEPATDLNTANISQAAQRSHYHSDRERAAELFAYLVEQRGGQLSLPGRNRRDDPTHADMLRRFRSTFEG</sequence>
<keyword evidence="2" id="KW-1185">Reference proteome</keyword>
<dbReference type="EMBL" id="QUNO01000010">
    <property type="protein sequence ID" value="REH42692.1"/>
    <property type="molecule type" value="Genomic_DNA"/>
</dbReference>
<reference evidence="1 2" key="1">
    <citation type="submission" date="2018-08" db="EMBL/GenBank/DDBJ databases">
        <title>Genomic Encyclopedia of Archaeal and Bacterial Type Strains, Phase II (KMG-II): from individual species to whole genera.</title>
        <authorList>
            <person name="Goeker M."/>
        </authorList>
    </citation>
    <scope>NUCLEOTIDE SEQUENCE [LARGE SCALE GENOMIC DNA]</scope>
    <source>
        <strain evidence="1 2">DSM 45791</strain>
    </source>
</reference>
<gene>
    <name evidence="1" type="ORF">BCF44_110189</name>
</gene>
<evidence type="ECO:0000313" key="2">
    <source>
        <dbReference type="Proteomes" id="UP000256269"/>
    </source>
</evidence>
<protein>
    <submittedName>
        <fullName evidence="1">Uncharacterized protein DUF955</fullName>
    </submittedName>
</protein>
<dbReference type="AlphaFoldDB" id="A0A3E0HDG2"/>
<dbReference type="Gene3D" id="1.10.10.2910">
    <property type="match status" value="1"/>
</dbReference>
<dbReference type="RefSeq" id="WP_147328667.1">
    <property type="nucleotide sequence ID" value="NZ_CP144375.1"/>
</dbReference>
<name>A0A3E0HDG2_9PSEU</name>